<dbReference type="GeneID" id="13441463"/>
<reference evidence="2" key="4">
    <citation type="journal article" date="2015" name="PLoS ONE">
        <title>Comprehensive Evaluation of Toxoplasma gondii VEG and Neospora caninum LIV Genomes with Tachyzoite Stage Transcriptome and Proteome Defines Novel Transcript Features.</title>
        <authorList>
            <person name="Ramaprasad A."/>
            <person name="Mourier T."/>
            <person name="Naeem R."/>
            <person name="Malas T.B."/>
            <person name="Moussa E."/>
            <person name="Panigrahi A."/>
            <person name="Vermont S.J."/>
            <person name="Otto T.D."/>
            <person name="Wastling J."/>
            <person name="Pain A."/>
        </authorList>
    </citation>
    <scope>NUCLEOTIDE SEQUENCE</scope>
    <source>
        <strain evidence="2">Liverpool</strain>
    </source>
</reference>
<proteinExistence type="predicted"/>
<dbReference type="EMBL" id="LN714477">
    <property type="protein sequence ID" value="CEL65046.1"/>
    <property type="molecule type" value="Genomic_DNA"/>
</dbReference>
<evidence type="ECO:0000313" key="1">
    <source>
        <dbReference type="EMBL" id="CBZ50437.1"/>
    </source>
</evidence>
<dbReference type="InterPro" id="IPR056326">
    <property type="entry name" value="ISD11"/>
</dbReference>
<dbReference type="InterPro" id="IPR045297">
    <property type="entry name" value="Complex1_LYR_LYRM4"/>
</dbReference>
<dbReference type="EMBL" id="FR823383">
    <property type="protein sequence ID" value="CBZ50437.1"/>
    <property type="molecule type" value="Genomic_DNA"/>
</dbReference>
<keyword evidence="3" id="KW-1185">Reference proteome</keyword>
<dbReference type="VEuPathDB" id="ToxoDB:NCLIV_009060"/>
<dbReference type="Proteomes" id="UP000007494">
    <property type="component" value="Chromosome III"/>
</dbReference>
<dbReference type="RefSeq" id="XP_003880470.1">
    <property type="nucleotide sequence ID" value="XM_003880421.1"/>
</dbReference>
<accession>F0V9L1</accession>
<dbReference type="AlphaFoldDB" id="F0V9L1"/>
<organism evidence="1 3">
    <name type="scientific">Neospora caninum (strain Liverpool)</name>
    <dbReference type="NCBI Taxonomy" id="572307"/>
    <lineage>
        <taxon>Eukaryota</taxon>
        <taxon>Sar</taxon>
        <taxon>Alveolata</taxon>
        <taxon>Apicomplexa</taxon>
        <taxon>Conoidasida</taxon>
        <taxon>Coccidia</taxon>
        <taxon>Eucoccidiorida</taxon>
        <taxon>Eimeriorina</taxon>
        <taxon>Sarcocystidae</taxon>
        <taxon>Neospora</taxon>
    </lineage>
</organism>
<gene>
    <name evidence="2" type="ORF">BN1204_009060</name>
    <name evidence="1" type="ORF">NCLIV_009060</name>
</gene>
<dbReference type="eggNOG" id="ENOG502SWVP">
    <property type="taxonomic scope" value="Eukaryota"/>
</dbReference>
<dbReference type="FunCoup" id="F0V9L1">
    <property type="interactions" value="119"/>
</dbReference>
<protein>
    <submittedName>
        <fullName evidence="1">Uncharacterized protein</fullName>
    </submittedName>
</protein>
<dbReference type="CDD" id="cd20264">
    <property type="entry name" value="Complex1_LYR_LYRM4"/>
    <property type="match status" value="1"/>
</dbReference>
<evidence type="ECO:0000313" key="3">
    <source>
        <dbReference type="Proteomes" id="UP000007494"/>
    </source>
</evidence>
<reference evidence="1" key="1">
    <citation type="submission" date="2011-02" db="EMBL/GenBank/DDBJ databases">
        <authorList>
            <person name="Aslett M."/>
        </authorList>
    </citation>
    <scope>NUCLEOTIDE SEQUENCE</scope>
    <source>
        <strain evidence="1">Liverpool</strain>
    </source>
</reference>
<name>F0V9L1_NEOCL</name>
<dbReference type="Pfam" id="PF23511">
    <property type="entry name" value="Microp_apicomplexa_7"/>
    <property type="match status" value="1"/>
</dbReference>
<dbReference type="OMA" id="FKSPMFR"/>
<reference evidence="1" key="2">
    <citation type="submission" date="2011-03" db="EMBL/GenBank/DDBJ databases">
        <title>Comparative genomics and transcriptomics of Neospora caninum and Toxoplasma gondii.</title>
        <authorList>
            <person name="Reid A.J."/>
            <person name="Sohal A."/>
            <person name="Harris D."/>
            <person name="Quail M."/>
            <person name="Sanders M."/>
            <person name="Berriman M."/>
            <person name="Wastling J.M."/>
            <person name="Pain A."/>
        </authorList>
    </citation>
    <scope>NUCLEOTIDE SEQUENCE</scope>
    <source>
        <strain evidence="1">Liverpool</strain>
    </source>
</reference>
<evidence type="ECO:0000313" key="2">
    <source>
        <dbReference type="EMBL" id="CEL65046.1"/>
    </source>
</evidence>
<sequence length="115" mass="13073">MKLPFLSGALRTAFAHTAASSVARGGSSDGLVRTELNSLYQRVRDAAGKFKSPMFREYFIRRADEDFRSMQERLSSASAEEVEQFKKRMEAHCALLHRQTVVANLYHTDQIAYLK</sequence>
<dbReference type="OrthoDB" id="275715at2759"/>
<dbReference type="GO" id="GO:0016226">
    <property type="term" value="P:iron-sulfur cluster assembly"/>
    <property type="evidence" value="ECO:0007669"/>
    <property type="project" value="InterPro"/>
</dbReference>
<reference evidence="3" key="3">
    <citation type="journal article" date="2012" name="PLoS Pathog.">
        <title>Comparative genomics of the apicomplexan parasites Toxoplasma gondii and Neospora caninum: Coccidia differing in host range and transmission strategy.</title>
        <authorList>
            <person name="Reid A.J."/>
            <person name="Vermont S.J."/>
            <person name="Cotton J.A."/>
            <person name="Harris D."/>
            <person name="Hill-Cawthorne G.A."/>
            <person name="Konen-Waisman S."/>
            <person name="Latham S.M."/>
            <person name="Mourier T."/>
            <person name="Norton R."/>
            <person name="Quail M.A."/>
            <person name="Sanders M."/>
            <person name="Shanmugam D."/>
            <person name="Sohal A."/>
            <person name="Wasmuth J.D."/>
            <person name="Brunk B."/>
            <person name="Grigg M.E."/>
            <person name="Howard J.C."/>
            <person name="Parkinson J."/>
            <person name="Roos D.S."/>
            <person name="Trees A.J."/>
            <person name="Berriman M."/>
            <person name="Pain A."/>
            <person name="Wastling J.M."/>
        </authorList>
    </citation>
    <scope>NUCLEOTIDE SEQUENCE [LARGE SCALE GENOMIC DNA]</scope>
    <source>
        <strain evidence="3">Liverpool</strain>
    </source>
</reference>
<dbReference type="InParanoid" id="F0V9L1"/>